<evidence type="ECO:0000313" key="2">
    <source>
        <dbReference type="Proteomes" id="UP000708208"/>
    </source>
</evidence>
<sequence length="67" mass="7485">MNGSLRIDATWSGFTQTFNQKAIASNLESLSSESYISTRDRPSNSNYKINRSLQNTTVPSFLHSQDA</sequence>
<accession>A0A8J2PUV6</accession>
<dbReference type="EMBL" id="CAJVCH010549658">
    <property type="protein sequence ID" value="CAG7828987.1"/>
    <property type="molecule type" value="Genomic_DNA"/>
</dbReference>
<evidence type="ECO:0000313" key="1">
    <source>
        <dbReference type="EMBL" id="CAG7828987.1"/>
    </source>
</evidence>
<dbReference type="Proteomes" id="UP000708208">
    <property type="component" value="Unassembled WGS sequence"/>
</dbReference>
<reference evidence="1" key="1">
    <citation type="submission" date="2021-06" db="EMBL/GenBank/DDBJ databases">
        <authorList>
            <person name="Hodson N. C."/>
            <person name="Mongue J. A."/>
            <person name="Jaron S. K."/>
        </authorList>
    </citation>
    <scope>NUCLEOTIDE SEQUENCE</scope>
</reference>
<gene>
    <name evidence="1" type="ORF">AFUS01_LOCUS38875</name>
</gene>
<dbReference type="AlphaFoldDB" id="A0A8J2PUV6"/>
<keyword evidence="2" id="KW-1185">Reference proteome</keyword>
<organism evidence="1 2">
    <name type="scientific">Allacma fusca</name>
    <dbReference type="NCBI Taxonomy" id="39272"/>
    <lineage>
        <taxon>Eukaryota</taxon>
        <taxon>Metazoa</taxon>
        <taxon>Ecdysozoa</taxon>
        <taxon>Arthropoda</taxon>
        <taxon>Hexapoda</taxon>
        <taxon>Collembola</taxon>
        <taxon>Symphypleona</taxon>
        <taxon>Sminthuridae</taxon>
        <taxon>Allacma</taxon>
    </lineage>
</organism>
<protein>
    <submittedName>
        <fullName evidence="1">Uncharacterized protein</fullName>
    </submittedName>
</protein>
<name>A0A8J2PUV6_9HEXA</name>
<comment type="caution">
    <text evidence="1">The sequence shown here is derived from an EMBL/GenBank/DDBJ whole genome shotgun (WGS) entry which is preliminary data.</text>
</comment>
<proteinExistence type="predicted"/>